<sequence length="386" mass="43242">SKMKWPLLLMSFLLPNSYTFGAPNSHSGCEFPPQWRGSWFQSGENTLITINGTRISNKGDCIGNKGDMFVIFDRDGRCSRCLVMHEKHANVIQYKETTFCTSSDIADICMHLDGDATLYSLFRYNAAPSPCPLKGPLEFTYTSGGDPKVCGSPRSQADACTQDSKLLLRYMACADVYGTESVNVEMECLATWKEGSTQYLVARLNGTGILNDERKYRCFAYAKSGNSTWNLAQSGEANCNGLTSATDGAKTLTMIQKPESSRCHFPNWLVELHSWVALDLTSSTRLLASVHSITILNKQETLYHCHWIIRKGNKTDIKIQSDNIRRFQIVARVTRGCVNGFVCIVLHKRDDHVIEMQQALNWTQEADDACKPNVFNPFSAPYTTFI</sequence>
<dbReference type="Proteomes" id="UP001239111">
    <property type="component" value="Chromosome 1"/>
</dbReference>
<dbReference type="EMBL" id="CM056741">
    <property type="protein sequence ID" value="KAJ8688367.1"/>
    <property type="molecule type" value="Genomic_DNA"/>
</dbReference>
<evidence type="ECO:0000313" key="1">
    <source>
        <dbReference type="EMBL" id="KAJ8688367.1"/>
    </source>
</evidence>
<feature type="non-terminal residue" evidence="1">
    <location>
        <position position="1"/>
    </location>
</feature>
<feature type="non-terminal residue" evidence="1">
    <location>
        <position position="386"/>
    </location>
</feature>
<proteinExistence type="predicted"/>
<keyword evidence="2" id="KW-1185">Reference proteome</keyword>
<evidence type="ECO:0000313" key="2">
    <source>
        <dbReference type="Proteomes" id="UP001239111"/>
    </source>
</evidence>
<name>A0ACC2PY93_9HYME</name>
<accession>A0ACC2PY93</accession>
<reference evidence="1" key="1">
    <citation type="submission" date="2023-04" db="EMBL/GenBank/DDBJ databases">
        <title>A chromosome-level genome assembly of the parasitoid wasp Eretmocerus hayati.</title>
        <authorList>
            <person name="Zhong Y."/>
            <person name="Liu S."/>
            <person name="Liu Y."/>
        </authorList>
    </citation>
    <scope>NUCLEOTIDE SEQUENCE</scope>
    <source>
        <strain evidence="1">ZJU_SS_LIU_2023</strain>
    </source>
</reference>
<protein>
    <submittedName>
        <fullName evidence="1">Uncharacterized protein</fullName>
    </submittedName>
</protein>
<organism evidence="1 2">
    <name type="scientific">Eretmocerus hayati</name>
    <dbReference type="NCBI Taxonomy" id="131215"/>
    <lineage>
        <taxon>Eukaryota</taxon>
        <taxon>Metazoa</taxon>
        <taxon>Ecdysozoa</taxon>
        <taxon>Arthropoda</taxon>
        <taxon>Hexapoda</taxon>
        <taxon>Insecta</taxon>
        <taxon>Pterygota</taxon>
        <taxon>Neoptera</taxon>
        <taxon>Endopterygota</taxon>
        <taxon>Hymenoptera</taxon>
        <taxon>Apocrita</taxon>
        <taxon>Proctotrupomorpha</taxon>
        <taxon>Chalcidoidea</taxon>
        <taxon>Aphelinidae</taxon>
        <taxon>Aphelininae</taxon>
        <taxon>Eretmocerus</taxon>
    </lineage>
</organism>
<gene>
    <name evidence="1" type="ORF">QAD02_024162</name>
</gene>
<comment type="caution">
    <text evidence="1">The sequence shown here is derived from an EMBL/GenBank/DDBJ whole genome shotgun (WGS) entry which is preliminary data.</text>
</comment>